<evidence type="ECO:0000259" key="2">
    <source>
        <dbReference type="PROSITE" id="PS50011"/>
    </source>
</evidence>
<dbReference type="SMART" id="SM00220">
    <property type="entry name" value="S_TKc"/>
    <property type="match status" value="1"/>
</dbReference>
<name>A0A5J4W0G9_9EUKA</name>
<feature type="domain" description="Protein kinase" evidence="2">
    <location>
        <begin position="18"/>
        <end position="280"/>
    </location>
</feature>
<dbReference type="AlphaFoldDB" id="A0A5J4W0G9"/>
<proteinExistence type="predicted"/>
<gene>
    <name evidence="3" type="ORF">EZS28_016192</name>
</gene>
<dbReference type="Pfam" id="PF00069">
    <property type="entry name" value="Pkinase"/>
    <property type="match status" value="1"/>
</dbReference>
<dbReference type="PANTHER" id="PTHR11909">
    <property type="entry name" value="CASEIN KINASE-RELATED"/>
    <property type="match status" value="1"/>
</dbReference>
<comment type="caution">
    <text evidence="3">The sequence shown here is derived from an EMBL/GenBank/DDBJ whole genome shotgun (WGS) entry which is preliminary data.</text>
</comment>
<dbReference type="PROSITE" id="PS50011">
    <property type="entry name" value="PROTEIN_KINASE_DOM"/>
    <property type="match status" value="1"/>
</dbReference>
<dbReference type="Proteomes" id="UP000324800">
    <property type="component" value="Unassembled WGS sequence"/>
</dbReference>
<dbReference type="SUPFAM" id="SSF56112">
    <property type="entry name" value="Protein kinase-like (PK-like)"/>
    <property type="match status" value="1"/>
</dbReference>
<evidence type="ECO:0000313" key="4">
    <source>
        <dbReference type="Proteomes" id="UP000324800"/>
    </source>
</evidence>
<evidence type="ECO:0000313" key="3">
    <source>
        <dbReference type="EMBL" id="KAA6388282.1"/>
    </source>
</evidence>
<feature type="compositionally biased region" description="Basic and acidic residues" evidence="1">
    <location>
        <begin position="322"/>
        <end position="333"/>
    </location>
</feature>
<dbReference type="Gene3D" id="1.10.510.10">
    <property type="entry name" value="Transferase(Phosphotransferase) domain 1"/>
    <property type="match status" value="1"/>
</dbReference>
<dbReference type="InterPro" id="IPR050235">
    <property type="entry name" value="CK1_Ser-Thr_kinase"/>
</dbReference>
<feature type="region of interest" description="Disordered" evidence="1">
    <location>
        <begin position="317"/>
        <end position="336"/>
    </location>
</feature>
<dbReference type="EMBL" id="SNRW01004045">
    <property type="protein sequence ID" value="KAA6388282.1"/>
    <property type="molecule type" value="Genomic_DNA"/>
</dbReference>
<reference evidence="3 4" key="1">
    <citation type="submission" date="2019-03" db="EMBL/GenBank/DDBJ databases">
        <title>Single cell metagenomics reveals metabolic interactions within the superorganism composed of flagellate Streblomastix strix and complex community of Bacteroidetes bacteria on its surface.</title>
        <authorList>
            <person name="Treitli S.C."/>
            <person name="Kolisko M."/>
            <person name="Husnik F."/>
            <person name="Keeling P."/>
            <person name="Hampl V."/>
        </authorList>
    </citation>
    <scope>NUCLEOTIDE SEQUENCE [LARGE SCALE GENOMIC DNA]</scope>
    <source>
        <strain evidence="3">ST1C</strain>
    </source>
</reference>
<dbReference type="GO" id="GO:0004672">
    <property type="term" value="F:protein kinase activity"/>
    <property type="evidence" value="ECO:0007669"/>
    <property type="project" value="InterPro"/>
</dbReference>
<protein>
    <recommendedName>
        <fullName evidence="2">Protein kinase domain-containing protein</fullName>
    </recommendedName>
</protein>
<evidence type="ECO:0000256" key="1">
    <source>
        <dbReference type="SAM" id="MobiDB-lite"/>
    </source>
</evidence>
<dbReference type="InterPro" id="IPR011009">
    <property type="entry name" value="Kinase-like_dom_sf"/>
</dbReference>
<dbReference type="OrthoDB" id="5979581at2759"/>
<dbReference type="InterPro" id="IPR000719">
    <property type="entry name" value="Prot_kinase_dom"/>
</dbReference>
<accession>A0A5J4W0G9</accession>
<organism evidence="3 4">
    <name type="scientific">Streblomastix strix</name>
    <dbReference type="NCBI Taxonomy" id="222440"/>
    <lineage>
        <taxon>Eukaryota</taxon>
        <taxon>Metamonada</taxon>
        <taxon>Preaxostyla</taxon>
        <taxon>Oxymonadida</taxon>
        <taxon>Streblomastigidae</taxon>
        <taxon>Streblomastix</taxon>
    </lineage>
</organism>
<sequence length="496" mass="57884">MTELKLNIEIGDVVKDRYKIIQKISSGDNHAIFCTLDLQMQQIVIKFEKYFEEQTAVCIESAILKILANQIHIPKFYQYGSHLKYKFMAYELLGPNMIDLVNYKKPYKFSLHSMLKFGIQAIETLQIVHNKGFIHRNIKPGYFLIGNTQGTSGTFYLTNFGLCKKLNKIDNIVVKPINKSTFRGTTMYASLNAHNLIELGRQDDLISLLYILVEFYNGMLPWSDDDEIRRSSIVDQSFIRPRMGTIQEFVDVLDSLTGVKSDANFNPFEVSEDEDKPPLFRKDSFIEQFMDSMKNQEERQRDLDWALFVEQANQNHLQEGNDENKDGETDKQNNDSNENYQYFLNIYSPPIPENSQTSPTEQLQQQHRYSSPKTAVIERILSPEQLVSELLPIDEVIHNQPGPSRTHNTLIANMKHNKQPQLLLLKSKQYLDPMPVTPIGDDMKEELKEWNMHEDSYINPKYCRNKQISKQYDKQEDSYRSLTKFNKYTHQNKTKK</sequence>
<dbReference type="GO" id="GO:0005524">
    <property type="term" value="F:ATP binding"/>
    <property type="evidence" value="ECO:0007669"/>
    <property type="project" value="InterPro"/>
</dbReference>